<gene>
    <name evidence="2" type="ORF">BT96DRAFT_296925</name>
</gene>
<dbReference type="Proteomes" id="UP000799118">
    <property type="component" value="Unassembled WGS sequence"/>
</dbReference>
<organism evidence="2 3">
    <name type="scientific">Gymnopus androsaceus JB14</name>
    <dbReference type="NCBI Taxonomy" id="1447944"/>
    <lineage>
        <taxon>Eukaryota</taxon>
        <taxon>Fungi</taxon>
        <taxon>Dikarya</taxon>
        <taxon>Basidiomycota</taxon>
        <taxon>Agaricomycotina</taxon>
        <taxon>Agaricomycetes</taxon>
        <taxon>Agaricomycetidae</taxon>
        <taxon>Agaricales</taxon>
        <taxon>Marasmiineae</taxon>
        <taxon>Omphalotaceae</taxon>
        <taxon>Gymnopus</taxon>
    </lineage>
</organism>
<feature type="region of interest" description="Disordered" evidence="1">
    <location>
        <begin position="317"/>
        <end position="336"/>
    </location>
</feature>
<dbReference type="AlphaFoldDB" id="A0A6A4H1C1"/>
<name>A0A6A4H1C1_9AGAR</name>
<evidence type="ECO:0000256" key="1">
    <source>
        <dbReference type="SAM" id="MobiDB-lite"/>
    </source>
</evidence>
<feature type="region of interest" description="Disordered" evidence="1">
    <location>
        <begin position="32"/>
        <end position="80"/>
    </location>
</feature>
<keyword evidence="3" id="KW-1185">Reference proteome</keyword>
<evidence type="ECO:0000313" key="2">
    <source>
        <dbReference type="EMBL" id="KAE9391831.1"/>
    </source>
</evidence>
<sequence length="381" mass="41205">MLFSHMNTSLPSSQLEYGELDSRAVSAHQNFSSPSIVPLGTGTPIPTASSYRHHDLSSSSSTSPPSPVPRRPAASSPLSCQSWDAGHLNLDSEAPNLFQLAVDTPLPPTPVELNIQRSRSYPMPDRKPRADTSTTIPTEIPHAHAHAINYAPVPRIQKPVPTPLQLPFPMLLPSISVQGTLSTPTHKHYRGRPLPHPPHPMPSPDAARNMVDSLYAPHPDAVLDPDPRLGPNCPEGLLIDLDESTPVHSELGTEMNSPASTIRASPSNRVESNDNDEELRDSVSSVRTDVDDDRTGPLLSIGAAHELETESQVDTAASSVEDVSRAESSAAASTSAGRHNMYSNFTDLDLLLSRLESNDERDGLDYDVRPTATALCRYPVY</sequence>
<reference evidence="2" key="1">
    <citation type="journal article" date="2019" name="Environ. Microbiol.">
        <title>Fungal ecological strategies reflected in gene transcription - a case study of two litter decomposers.</title>
        <authorList>
            <person name="Barbi F."/>
            <person name="Kohler A."/>
            <person name="Barry K."/>
            <person name="Baskaran P."/>
            <person name="Daum C."/>
            <person name="Fauchery L."/>
            <person name="Ihrmark K."/>
            <person name="Kuo A."/>
            <person name="LaButti K."/>
            <person name="Lipzen A."/>
            <person name="Morin E."/>
            <person name="Grigoriev I.V."/>
            <person name="Henrissat B."/>
            <person name="Lindahl B."/>
            <person name="Martin F."/>
        </authorList>
    </citation>
    <scope>NUCLEOTIDE SEQUENCE</scope>
    <source>
        <strain evidence="2">JB14</strain>
    </source>
</reference>
<accession>A0A6A4H1C1</accession>
<dbReference type="OrthoDB" id="8062037at2759"/>
<dbReference type="EMBL" id="ML769612">
    <property type="protein sequence ID" value="KAE9391831.1"/>
    <property type="molecule type" value="Genomic_DNA"/>
</dbReference>
<protein>
    <submittedName>
        <fullName evidence="2">Uncharacterized protein</fullName>
    </submittedName>
</protein>
<feature type="compositionally biased region" description="Polar residues" evidence="1">
    <location>
        <begin position="254"/>
        <end position="270"/>
    </location>
</feature>
<feature type="region of interest" description="Disordered" evidence="1">
    <location>
        <begin position="116"/>
        <end position="136"/>
    </location>
</feature>
<proteinExistence type="predicted"/>
<evidence type="ECO:0000313" key="3">
    <source>
        <dbReference type="Proteomes" id="UP000799118"/>
    </source>
</evidence>
<feature type="region of interest" description="Disordered" evidence="1">
    <location>
        <begin position="248"/>
        <end position="297"/>
    </location>
</feature>